<evidence type="ECO:0000313" key="3">
    <source>
        <dbReference type="Proteomes" id="UP000230869"/>
    </source>
</evidence>
<feature type="region of interest" description="Disordered" evidence="1">
    <location>
        <begin position="100"/>
        <end position="141"/>
    </location>
</feature>
<dbReference type="EMBL" id="PCWW01000027">
    <property type="protein sequence ID" value="PIR13620.1"/>
    <property type="molecule type" value="Genomic_DNA"/>
</dbReference>
<evidence type="ECO:0000256" key="1">
    <source>
        <dbReference type="SAM" id="MobiDB-lite"/>
    </source>
</evidence>
<name>A0A2M6K9Q6_9BACT</name>
<proteinExistence type="predicted"/>
<sequence length="141" mass="16763">MHEQNPLKFRLREKSKYPEEISWFFNDEDLIKKYVLLAVEKCLKKDRDWREIKIGTRSFIRKIIELTAEELGQKISNIDRLERDHHSDFFRVISGVVGEARREADPRDADFTGSGNQTQNEKFKKHKNWKSGIESSHPDPY</sequence>
<comment type="caution">
    <text evidence="2">The sequence shown here is derived from an EMBL/GenBank/DDBJ whole genome shotgun (WGS) entry which is preliminary data.</text>
</comment>
<protein>
    <submittedName>
        <fullName evidence="2">Uncharacterized protein</fullName>
    </submittedName>
</protein>
<dbReference type="Proteomes" id="UP000230869">
    <property type="component" value="Unassembled WGS sequence"/>
</dbReference>
<evidence type="ECO:0000313" key="2">
    <source>
        <dbReference type="EMBL" id="PIR13620.1"/>
    </source>
</evidence>
<gene>
    <name evidence="2" type="ORF">COV49_01550</name>
</gene>
<organism evidence="2 3">
    <name type="scientific">Candidatus Falkowbacteria bacterium CG11_big_fil_rev_8_21_14_0_20_39_10</name>
    <dbReference type="NCBI Taxonomy" id="1974570"/>
    <lineage>
        <taxon>Bacteria</taxon>
        <taxon>Candidatus Falkowiibacteriota</taxon>
    </lineage>
</organism>
<reference evidence="2 3" key="1">
    <citation type="submission" date="2017-09" db="EMBL/GenBank/DDBJ databases">
        <title>Depth-based differentiation of microbial function through sediment-hosted aquifers and enrichment of novel symbionts in the deep terrestrial subsurface.</title>
        <authorList>
            <person name="Probst A.J."/>
            <person name="Ladd B."/>
            <person name="Jarett J.K."/>
            <person name="Geller-Mcgrath D.E."/>
            <person name="Sieber C.M."/>
            <person name="Emerson J.B."/>
            <person name="Anantharaman K."/>
            <person name="Thomas B.C."/>
            <person name="Malmstrom R."/>
            <person name="Stieglmeier M."/>
            <person name="Klingl A."/>
            <person name="Woyke T."/>
            <person name="Ryan C.M."/>
            <person name="Banfield J.F."/>
        </authorList>
    </citation>
    <scope>NUCLEOTIDE SEQUENCE [LARGE SCALE GENOMIC DNA]</scope>
    <source>
        <strain evidence="2">CG11_big_fil_rev_8_21_14_0_20_39_10</strain>
    </source>
</reference>
<feature type="compositionally biased region" description="Basic and acidic residues" evidence="1">
    <location>
        <begin position="100"/>
        <end position="110"/>
    </location>
</feature>
<dbReference type="AlphaFoldDB" id="A0A2M6K9Q6"/>
<accession>A0A2M6K9Q6</accession>